<comment type="caution">
    <text evidence="2">The sequence shown here is derived from an EMBL/GenBank/DDBJ whole genome shotgun (WGS) entry which is preliminary data.</text>
</comment>
<gene>
    <name evidence="2" type="ORF">B0T20DRAFT_470512</name>
</gene>
<organism evidence="2 3">
    <name type="scientific">Sordaria brevicollis</name>
    <dbReference type="NCBI Taxonomy" id="83679"/>
    <lineage>
        <taxon>Eukaryota</taxon>
        <taxon>Fungi</taxon>
        <taxon>Dikarya</taxon>
        <taxon>Ascomycota</taxon>
        <taxon>Pezizomycotina</taxon>
        <taxon>Sordariomycetes</taxon>
        <taxon>Sordariomycetidae</taxon>
        <taxon>Sordariales</taxon>
        <taxon>Sordariaceae</taxon>
        <taxon>Sordaria</taxon>
    </lineage>
</organism>
<dbReference type="Proteomes" id="UP001281003">
    <property type="component" value="Unassembled WGS sequence"/>
</dbReference>
<evidence type="ECO:0000313" key="3">
    <source>
        <dbReference type="Proteomes" id="UP001281003"/>
    </source>
</evidence>
<accession>A0AAE0PBM4</accession>
<dbReference type="AlphaFoldDB" id="A0AAE0PBM4"/>
<reference evidence="2" key="1">
    <citation type="journal article" date="2023" name="Mol. Phylogenet. Evol.">
        <title>Genome-scale phylogeny and comparative genomics of the fungal order Sordariales.</title>
        <authorList>
            <person name="Hensen N."/>
            <person name="Bonometti L."/>
            <person name="Westerberg I."/>
            <person name="Brannstrom I.O."/>
            <person name="Guillou S."/>
            <person name="Cros-Aarteil S."/>
            <person name="Calhoun S."/>
            <person name="Haridas S."/>
            <person name="Kuo A."/>
            <person name="Mondo S."/>
            <person name="Pangilinan J."/>
            <person name="Riley R."/>
            <person name="LaButti K."/>
            <person name="Andreopoulos B."/>
            <person name="Lipzen A."/>
            <person name="Chen C."/>
            <person name="Yan M."/>
            <person name="Daum C."/>
            <person name="Ng V."/>
            <person name="Clum A."/>
            <person name="Steindorff A."/>
            <person name="Ohm R.A."/>
            <person name="Martin F."/>
            <person name="Silar P."/>
            <person name="Natvig D.O."/>
            <person name="Lalanne C."/>
            <person name="Gautier V."/>
            <person name="Ament-Velasquez S.L."/>
            <person name="Kruys A."/>
            <person name="Hutchinson M.I."/>
            <person name="Powell A.J."/>
            <person name="Barry K."/>
            <person name="Miller A.N."/>
            <person name="Grigoriev I.V."/>
            <person name="Debuchy R."/>
            <person name="Gladieux P."/>
            <person name="Hiltunen Thoren M."/>
            <person name="Johannesson H."/>
        </authorList>
    </citation>
    <scope>NUCLEOTIDE SEQUENCE</scope>
    <source>
        <strain evidence="2">FGSC 1904</strain>
    </source>
</reference>
<sequence length="394" mass="43370">MLPPIDSSILENNPQFANLYKGLTELLLNEDGSTKLPPNNPVAQERKAVTDELNKYRLKAAEETLLIHALSTTSPDPKPIPEEPSQPNLTSPAIPGGLGVQRRFDTSRLRQTQSQPPLPPTVPNHLKQPLTDLLLLLPSFLSLDFSSPDPPLDLESLTLLLTSPPISQLPILLPYLSPLLSATLHSHATHLCNLARLSHPSITTSLPSTTPTNRLLTQLPTKISTLVSSTLPQLHSHLLKSRLATAEQLRSLLSSYTTAISQLIKTLEAKHGPIARSLEFKASETSLLAQKSQLEAELSLLGVKKEVYTPEVRKALQNCGEWMANEKRRVEGEIERGRGLLRGYGVGVGVGEGDEGDREGDREKEKVMREIARVYGEMEREVDVVRRDLERLGG</sequence>
<reference evidence="2" key="2">
    <citation type="submission" date="2023-07" db="EMBL/GenBank/DDBJ databases">
        <authorList>
            <consortium name="Lawrence Berkeley National Laboratory"/>
            <person name="Haridas S."/>
            <person name="Hensen N."/>
            <person name="Bonometti L."/>
            <person name="Westerberg I."/>
            <person name="Brannstrom I.O."/>
            <person name="Guillou S."/>
            <person name="Cros-Aarteil S."/>
            <person name="Calhoun S."/>
            <person name="Kuo A."/>
            <person name="Mondo S."/>
            <person name="Pangilinan J."/>
            <person name="Riley R."/>
            <person name="LaButti K."/>
            <person name="Andreopoulos B."/>
            <person name="Lipzen A."/>
            <person name="Chen C."/>
            <person name="Yanf M."/>
            <person name="Daum C."/>
            <person name="Ng V."/>
            <person name="Clum A."/>
            <person name="Steindorff A."/>
            <person name="Ohm R."/>
            <person name="Martin F."/>
            <person name="Silar P."/>
            <person name="Natvig D."/>
            <person name="Lalanne C."/>
            <person name="Gautier V."/>
            <person name="Ament-velasquez S.L."/>
            <person name="Kruys A."/>
            <person name="Hutchinson M.I."/>
            <person name="Powell A.J."/>
            <person name="Barry K."/>
            <person name="Miller A.N."/>
            <person name="Grigoriev I.V."/>
            <person name="Debuchy R."/>
            <person name="Gladieux P."/>
            <person name="Thoren M.H."/>
            <person name="Johannesson H."/>
        </authorList>
    </citation>
    <scope>NUCLEOTIDE SEQUENCE</scope>
    <source>
        <strain evidence="2">FGSC 1904</strain>
    </source>
</reference>
<evidence type="ECO:0000313" key="2">
    <source>
        <dbReference type="EMBL" id="KAK3396890.1"/>
    </source>
</evidence>
<feature type="region of interest" description="Disordered" evidence="1">
    <location>
        <begin position="70"/>
        <end position="96"/>
    </location>
</feature>
<evidence type="ECO:0000256" key="1">
    <source>
        <dbReference type="SAM" id="MobiDB-lite"/>
    </source>
</evidence>
<name>A0AAE0PBM4_SORBR</name>
<keyword evidence="3" id="KW-1185">Reference proteome</keyword>
<proteinExistence type="predicted"/>
<dbReference type="EMBL" id="JAUTDP010000008">
    <property type="protein sequence ID" value="KAK3396890.1"/>
    <property type="molecule type" value="Genomic_DNA"/>
</dbReference>
<protein>
    <submittedName>
        <fullName evidence="2">Uncharacterized protein</fullName>
    </submittedName>
</protein>